<dbReference type="HOGENOM" id="CLU_2796393_0_0_1"/>
<dbReference type="GO" id="GO:0035194">
    <property type="term" value="P:regulatory ncRNA-mediated post-transcriptional gene silencing"/>
    <property type="evidence" value="ECO:0007669"/>
    <property type="project" value="InterPro"/>
</dbReference>
<dbReference type="OrthoDB" id="10526102at2759"/>
<keyword evidence="1" id="KW-1133">Transmembrane helix</keyword>
<proteinExistence type="predicted"/>
<keyword evidence="1" id="KW-0812">Transmembrane</keyword>
<accession>E3NJY7</accession>
<keyword evidence="3" id="KW-1185">Reference proteome</keyword>
<evidence type="ECO:0000313" key="3">
    <source>
        <dbReference type="Proteomes" id="UP000008281"/>
    </source>
</evidence>
<organism evidence="3">
    <name type="scientific">Caenorhabditis remanei</name>
    <name type="common">Caenorhabditis vulgaris</name>
    <dbReference type="NCBI Taxonomy" id="31234"/>
    <lineage>
        <taxon>Eukaryota</taxon>
        <taxon>Metazoa</taxon>
        <taxon>Ecdysozoa</taxon>
        <taxon>Nematoda</taxon>
        <taxon>Chromadorea</taxon>
        <taxon>Rhabditida</taxon>
        <taxon>Rhabditina</taxon>
        <taxon>Rhabditomorpha</taxon>
        <taxon>Rhabditoidea</taxon>
        <taxon>Rhabditidae</taxon>
        <taxon>Peloderinae</taxon>
        <taxon>Caenorhabditis</taxon>
    </lineage>
</organism>
<dbReference type="EMBL" id="DS268769">
    <property type="protein sequence ID" value="EFP01537.1"/>
    <property type="molecule type" value="Genomic_DNA"/>
</dbReference>
<evidence type="ECO:0000313" key="2">
    <source>
        <dbReference type="EMBL" id="EFP01537.1"/>
    </source>
</evidence>
<dbReference type="GO" id="GO:0050658">
    <property type="term" value="P:RNA transport"/>
    <property type="evidence" value="ECO:0007669"/>
    <property type="project" value="InterPro"/>
</dbReference>
<dbReference type="InParanoid" id="E3NJY7"/>
<protein>
    <submittedName>
        <fullName evidence="2">Uncharacterized protein</fullName>
    </submittedName>
</protein>
<reference evidence="2" key="1">
    <citation type="submission" date="2007-07" db="EMBL/GenBank/DDBJ databases">
        <title>PCAP assembly of the Caenorhabditis remanei genome.</title>
        <authorList>
            <consortium name="The Caenorhabditis remanei Sequencing Consortium"/>
            <person name="Wilson R.K."/>
        </authorList>
    </citation>
    <scope>NUCLEOTIDE SEQUENCE [LARGE SCALE GENOMIC DNA]</scope>
    <source>
        <strain evidence="2">PB4641</strain>
    </source>
</reference>
<keyword evidence="1" id="KW-0472">Membrane</keyword>
<dbReference type="GO" id="GO:0005770">
    <property type="term" value="C:late endosome"/>
    <property type="evidence" value="ECO:0007669"/>
    <property type="project" value="InterPro"/>
</dbReference>
<dbReference type="InterPro" id="IPR033759">
    <property type="entry name" value="Sid-5"/>
</dbReference>
<name>E3NJY7_CAERE</name>
<sequence length="63" mass="7371">MPSKNCPKSLHTCQLERDIFIILFGLTVLFNLIQVVYWNRAVINRVIRRKAANIVQDDEDPMI</sequence>
<dbReference type="Pfam" id="PF17204">
    <property type="entry name" value="Sid-5"/>
    <property type="match status" value="1"/>
</dbReference>
<dbReference type="Proteomes" id="UP000008281">
    <property type="component" value="Unassembled WGS sequence"/>
</dbReference>
<feature type="transmembrane region" description="Helical" evidence="1">
    <location>
        <begin position="20"/>
        <end position="39"/>
    </location>
</feature>
<gene>
    <name evidence="2" type="ORF">CRE_09856</name>
</gene>
<dbReference type="AlphaFoldDB" id="E3NJY7"/>
<evidence type="ECO:0000256" key="1">
    <source>
        <dbReference type="SAM" id="Phobius"/>
    </source>
</evidence>